<gene>
    <name evidence="1" type="ORF">BDY19DRAFT_919276</name>
</gene>
<reference evidence="1" key="1">
    <citation type="journal article" date="2021" name="Environ. Microbiol.">
        <title>Gene family expansions and transcriptome signatures uncover fungal adaptations to wood decay.</title>
        <authorList>
            <person name="Hage H."/>
            <person name="Miyauchi S."/>
            <person name="Viragh M."/>
            <person name="Drula E."/>
            <person name="Min B."/>
            <person name="Chaduli D."/>
            <person name="Navarro D."/>
            <person name="Favel A."/>
            <person name="Norest M."/>
            <person name="Lesage-Meessen L."/>
            <person name="Balint B."/>
            <person name="Merenyi Z."/>
            <person name="de Eugenio L."/>
            <person name="Morin E."/>
            <person name="Martinez A.T."/>
            <person name="Baldrian P."/>
            <person name="Stursova M."/>
            <person name="Martinez M.J."/>
            <person name="Novotny C."/>
            <person name="Magnuson J.K."/>
            <person name="Spatafora J.W."/>
            <person name="Maurice S."/>
            <person name="Pangilinan J."/>
            <person name="Andreopoulos W."/>
            <person name="LaButti K."/>
            <person name="Hundley H."/>
            <person name="Na H."/>
            <person name="Kuo A."/>
            <person name="Barry K."/>
            <person name="Lipzen A."/>
            <person name="Henrissat B."/>
            <person name="Riley R."/>
            <person name="Ahrendt S."/>
            <person name="Nagy L.G."/>
            <person name="Grigoriev I.V."/>
            <person name="Martin F."/>
            <person name="Rosso M.N."/>
        </authorList>
    </citation>
    <scope>NUCLEOTIDE SEQUENCE</scope>
    <source>
        <strain evidence="1">CBS 384.51</strain>
    </source>
</reference>
<keyword evidence="2" id="KW-1185">Reference proteome</keyword>
<dbReference type="EMBL" id="MU274901">
    <property type="protein sequence ID" value="KAI0093852.1"/>
    <property type="molecule type" value="Genomic_DNA"/>
</dbReference>
<comment type="caution">
    <text evidence="1">The sequence shown here is derived from an EMBL/GenBank/DDBJ whole genome shotgun (WGS) entry which is preliminary data.</text>
</comment>
<sequence length="284" mass="30241">MDPIITEEAVNHNVPTPEILSQAKVISSQTLLLVSLLLAVLLAVGFFAVRKRSQSKGSSLLLVGPSGGGKTAILSTLVYKRTLRTHSSMQTNMASIALPPSTKSLRIVDVPGHPRIFDQFREYMPDAKAVAFVVDASTISRNGAVVAEHLHRVLHVLISLPPSQSPPAFAIVAHKCDALKASASATAEQLAINRVRTVLERELDKRRTSHAGGVGVESLGGEGDEGTDLGGLECTGNGEFRFAEWEGGEVSFFGTSVAVGKAVPAEDEKGKDGLAPFREWLLEL</sequence>
<protein>
    <submittedName>
        <fullName evidence="1">P-loop containing nucleoside triphosphate hydrolase protein</fullName>
    </submittedName>
</protein>
<dbReference type="Proteomes" id="UP001055072">
    <property type="component" value="Unassembled WGS sequence"/>
</dbReference>
<proteinExistence type="predicted"/>
<accession>A0ACB8UHK1</accession>
<organism evidence="1 2">
    <name type="scientific">Irpex rosettiformis</name>
    <dbReference type="NCBI Taxonomy" id="378272"/>
    <lineage>
        <taxon>Eukaryota</taxon>
        <taxon>Fungi</taxon>
        <taxon>Dikarya</taxon>
        <taxon>Basidiomycota</taxon>
        <taxon>Agaricomycotina</taxon>
        <taxon>Agaricomycetes</taxon>
        <taxon>Polyporales</taxon>
        <taxon>Irpicaceae</taxon>
        <taxon>Irpex</taxon>
    </lineage>
</organism>
<keyword evidence="1" id="KW-0378">Hydrolase</keyword>
<evidence type="ECO:0000313" key="2">
    <source>
        <dbReference type="Proteomes" id="UP001055072"/>
    </source>
</evidence>
<name>A0ACB8UHK1_9APHY</name>
<evidence type="ECO:0000313" key="1">
    <source>
        <dbReference type="EMBL" id="KAI0093852.1"/>
    </source>
</evidence>